<accession>A0A833N4U8</accession>
<feature type="signal peptide" evidence="1">
    <location>
        <begin position="1"/>
        <end position="19"/>
    </location>
</feature>
<comment type="caution">
    <text evidence="2">The sequence shown here is derived from an EMBL/GenBank/DDBJ whole genome shotgun (WGS) entry which is preliminary data.</text>
</comment>
<proteinExistence type="predicted"/>
<dbReference type="RefSeq" id="WP_152213404.1">
    <property type="nucleotide sequence ID" value="NZ_WFLN01000008.1"/>
</dbReference>
<name>A0A833N4U8_9BACT</name>
<evidence type="ECO:0000256" key="1">
    <source>
        <dbReference type="SAM" id="SignalP"/>
    </source>
</evidence>
<dbReference type="AlphaFoldDB" id="A0A833N4U8"/>
<evidence type="ECO:0000313" key="2">
    <source>
        <dbReference type="EMBL" id="KAB8029063.1"/>
    </source>
</evidence>
<evidence type="ECO:0000313" key="3">
    <source>
        <dbReference type="Proteomes" id="UP000442694"/>
    </source>
</evidence>
<sequence>MKLKCALLLLSVMSSTTYAKTYNLNTVINSQNINQMIDAMVKTFDKGSVDPTFPVGISGTYDLDDNNRLVSINVEHASFRVVKIPLIGTYQTDLSISGKVEAGNCGTVTLVSHKVNSGSPEIVNPLFNERLKVRGAKALEIGIKESGLKAYCIAPKYNLFFY</sequence>
<keyword evidence="1" id="KW-0732">Signal</keyword>
<feature type="chain" id="PRO_5032302347" evidence="1">
    <location>
        <begin position="20"/>
        <end position="162"/>
    </location>
</feature>
<keyword evidence="3" id="KW-1185">Reference proteome</keyword>
<organism evidence="2 3">
    <name type="scientific">Fluviispira multicolorata</name>
    <dbReference type="NCBI Taxonomy" id="2654512"/>
    <lineage>
        <taxon>Bacteria</taxon>
        <taxon>Pseudomonadati</taxon>
        <taxon>Bdellovibrionota</taxon>
        <taxon>Oligoflexia</taxon>
        <taxon>Silvanigrellales</taxon>
        <taxon>Silvanigrellaceae</taxon>
        <taxon>Fluviispira</taxon>
    </lineage>
</organism>
<dbReference type="EMBL" id="WFLN01000008">
    <property type="protein sequence ID" value="KAB8029063.1"/>
    <property type="molecule type" value="Genomic_DNA"/>
</dbReference>
<dbReference type="Proteomes" id="UP000442694">
    <property type="component" value="Unassembled WGS sequence"/>
</dbReference>
<reference evidence="2 3" key="1">
    <citation type="submission" date="2019-10" db="EMBL/GenBank/DDBJ databases">
        <title>New genus of Silvanigrellaceae.</title>
        <authorList>
            <person name="Pitt A."/>
            <person name="Hahn M.W."/>
        </authorList>
    </citation>
    <scope>NUCLEOTIDE SEQUENCE [LARGE SCALE GENOMIC DNA]</scope>
    <source>
        <strain evidence="2 3">33A1-SZDP</strain>
    </source>
</reference>
<gene>
    <name evidence="2" type="ORF">GCL57_11015</name>
</gene>
<protein>
    <submittedName>
        <fullName evidence="2">Uncharacterized protein</fullName>
    </submittedName>
</protein>